<keyword evidence="3" id="KW-1185">Reference proteome</keyword>
<evidence type="ECO:0000313" key="3">
    <source>
        <dbReference type="Proteomes" id="UP000681315"/>
    </source>
</evidence>
<evidence type="ECO:0000256" key="1">
    <source>
        <dbReference type="SAM" id="SignalP"/>
    </source>
</evidence>
<proteinExistence type="predicted"/>
<dbReference type="RefSeq" id="WP_208232517.1">
    <property type="nucleotide sequence ID" value="NZ_JAGEVG010000003.1"/>
</dbReference>
<evidence type="ECO:0000313" key="2">
    <source>
        <dbReference type="EMBL" id="MBO3097362.1"/>
    </source>
</evidence>
<gene>
    <name evidence="2" type="ORF">J4051_03715</name>
</gene>
<dbReference type="InterPro" id="IPR049804">
    <property type="entry name" value="Choice_anch_L"/>
</dbReference>
<feature type="signal peptide" evidence="1">
    <location>
        <begin position="1"/>
        <end position="21"/>
    </location>
</feature>
<dbReference type="EMBL" id="JAGEVG010000003">
    <property type="protein sequence ID" value="MBO3097362.1"/>
    <property type="molecule type" value="Genomic_DNA"/>
</dbReference>
<feature type="chain" id="PRO_5047053266" evidence="1">
    <location>
        <begin position="22"/>
        <end position="1605"/>
    </location>
</feature>
<dbReference type="InterPro" id="IPR026341">
    <property type="entry name" value="T9SS_type_B"/>
</dbReference>
<name>A0ABS3SNS4_9FLAO</name>
<dbReference type="NCBIfam" id="NF038133">
    <property type="entry name" value="choice_anch_L"/>
    <property type="match status" value="1"/>
</dbReference>
<comment type="caution">
    <text evidence="2">The sequence shown here is derived from an EMBL/GenBank/DDBJ whole genome shotgun (WGS) entry which is preliminary data.</text>
</comment>
<organism evidence="2 3">
    <name type="scientific">Gelidibacter pelagius</name>
    <dbReference type="NCBI Taxonomy" id="2819985"/>
    <lineage>
        <taxon>Bacteria</taxon>
        <taxon>Pseudomonadati</taxon>
        <taxon>Bacteroidota</taxon>
        <taxon>Flavobacteriia</taxon>
        <taxon>Flavobacteriales</taxon>
        <taxon>Flavobacteriaceae</taxon>
        <taxon>Gelidibacter</taxon>
    </lineage>
</organism>
<dbReference type="Proteomes" id="UP000681315">
    <property type="component" value="Unassembled WGS sequence"/>
</dbReference>
<keyword evidence="1" id="KW-0732">Signal</keyword>
<accession>A0ABS3SNS4</accession>
<protein>
    <submittedName>
        <fullName evidence="2">T9SS type B sorting domain-containing protein</fullName>
    </submittedName>
</protein>
<dbReference type="NCBIfam" id="TIGR04131">
    <property type="entry name" value="Bac_Flav_CTERM"/>
    <property type="match status" value="1"/>
</dbReference>
<sequence length="1605" mass="177522">MKSFRTSLLAFACVLCHQVFSQQISIDSSVDPEQLITNHLIQGCVEISDVASPINGSINGFSSFGYFERGNSNFPFENGIILSTGKADSAGNIKNDKTLNDGNSKWLSDPDLEEALGISNTLNATVIEFEFSSLSNQIQFNYILASEEYYGNYPCDYSDGFAFLIKRAGTNDPYQNIAIIPGTDIPVNTNTIHNEIVGFCAASNEDYFDGYGLGDTNYDGRTKVMTATANTVPNVVYHIKLIIADQTDSNYDSAVFIEGNSFSAVVDLGEDITTCADRLTLDGNIDNPDGVYSWFLNNELLPGETQPTLIALQSGVYTVKIDIPLGNGACTIDDSVALVLSSTQTASEISDFGICDDISGDGFGVFDLNTKNAEVLKAVPKSEYSISYHYTYDSAHENNDAITAPITNTINPQPIFVRIEDTVNGCLAYASFNLVVHQLPQIVTPTDLFACEDVTQNGMSSIDLTEKDDEITNGQADLIVGYYHTQSDAQEGINAIASPYNNQSRTETLYVRVSNVETGCASTTTLNLIVLDKPAINTGDHFLDACDPEHDGFSQFNLNDITPDVLNGLTGVSVTFHEIYDEALSGTNAIPDPSAYTNTKQSFQTLYIRVLDDESGCASVTSFEVHTNLLLTGTRIEDFSICDVKDGDLPSFDLNNIAEVIINDLPDVTITFYETIEDQTNALNPAFPYMPTAFPKTLYITLKNSSCSEISEIQLLLNPVIDFPSIGSVTYCDNDQDGNTSIDLNSFSSAITNGEDGYTVRYFETQDDADNNSNALPNFYTNTSNPLRLYTRTTSNTTGCSDIKSFEITVLPAPETITPEDIIICDDDQDGFKIIDLSTTINELVTDRNNRIFSFHKSLEHAELNTEPLTDITSYNANTQAVFVRVENQLTGCHSIEPIKIIINTLPVFTSISDYIYCENPSDGFGEFIFNTKDSEILNGQNGKVASYYLNQEDADNRTNAINKTEIYGNISNPQRIFVRVENTSDMTCYGTSSFNIEVGTSPEFNVASDWFVCDDISNDSTEIFDLSEKIAEISAGIQDNLHITFYTSYANAQNAVNPLNTKYANTKNPQKIYARIENGSICASITDFSLGVIKAPDANPSKPIVQCDTDYDGQMTFNLRQSEIDILEVRQNNLVVAYYETAEDLEAEINPITAPESYKNISNPQTVYVRLTNSISNCFLSIPLELVVNQPPVFNPITSLSICDNEAHEYDLMEVDELLVENTSNVNISYHKTKKDALDATNALNKNFRHKSAVEKIYVRIENATTFCFTTHQFILKIDPLPIANVAPDLEHCDDDFDGLYTFDLSQQNTKVLGGQSPEEFRISYYETYEAANAGSNALSTFYAATDLQTIYVRIENNTTGCYNTTNFQTYVHPRPIVDIPDQVICLDRGPLLVSANTNITDDIYLWSTNETTPEIEITEIGTYWVNVTTIFGCETTQVFNIIESESAIIEFTETVDFSDPNNITVTISGIGNYLYVLNDNAPQESNVFERVPIGPNLITVIDLNGCSEVTKEVVVIDTPKFMTPNDDGYFDTWHITGVETLPGTVIYIYDRYGKQLAQLTSNSKGWDGTHNGHKMPASDYWFVADVKKDNKSFQLKGHFALKR</sequence>
<reference evidence="2 3" key="1">
    <citation type="submission" date="2021-03" db="EMBL/GenBank/DDBJ databases">
        <title>Gelidibacter sp. nov., isolated from costal sediment.</title>
        <authorList>
            <person name="Lun K.-Y."/>
        </authorList>
    </citation>
    <scope>NUCLEOTIDE SEQUENCE [LARGE SCALE GENOMIC DNA]</scope>
    <source>
        <strain evidence="2 3">DF109</strain>
    </source>
</reference>
<dbReference type="Pfam" id="PF13585">
    <property type="entry name" value="CHU_C"/>
    <property type="match status" value="1"/>
</dbReference>